<dbReference type="PANTHER" id="PTHR10584:SF166">
    <property type="entry name" value="RIBOKINASE"/>
    <property type="match status" value="1"/>
</dbReference>
<dbReference type="HAMAP" id="MF_01987">
    <property type="entry name" value="Ribokinase"/>
    <property type="match status" value="1"/>
</dbReference>
<keyword evidence="5 12" id="KW-0479">Metal-binding</keyword>
<feature type="binding site" evidence="12">
    <location>
        <position position="232"/>
    </location>
    <ligand>
        <name>K(+)</name>
        <dbReference type="ChEBI" id="CHEBI:29103"/>
    </ligand>
</feature>
<evidence type="ECO:0000256" key="8">
    <source>
        <dbReference type="ARBA" id="ARBA00022840"/>
    </source>
</evidence>
<feature type="active site" description="Proton acceptor" evidence="12">
    <location>
        <position position="236"/>
    </location>
</feature>
<evidence type="ECO:0000313" key="17">
    <source>
        <dbReference type="Proteomes" id="UP000321773"/>
    </source>
</evidence>
<dbReference type="PROSITE" id="PS00584">
    <property type="entry name" value="PFKB_KINASES_2"/>
    <property type="match status" value="1"/>
</dbReference>
<feature type="binding site" evidence="12">
    <location>
        <position position="271"/>
    </location>
    <ligand>
        <name>K(+)</name>
        <dbReference type="ChEBI" id="CHEBI:29103"/>
    </ligand>
</feature>
<name>A0A1I6Q082_9BACI</name>
<dbReference type="EC" id="2.7.1.15" evidence="2 12"/>
<reference evidence="14 17" key="2">
    <citation type="submission" date="2019-07" db="EMBL/GenBank/DDBJ databases">
        <title>Whole genome shotgun sequence of Halolactibacillus miurensis NBRC 100873.</title>
        <authorList>
            <person name="Hosoyama A."/>
            <person name="Uohara A."/>
            <person name="Ohji S."/>
            <person name="Ichikawa N."/>
        </authorList>
    </citation>
    <scope>NUCLEOTIDE SEQUENCE [LARGE SCALE GENOMIC DNA]</scope>
    <source>
        <strain evidence="14 17">NBRC 100873</strain>
    </source>
</reference>
<proteinExistence type="inferred from homology"/>
<comment type="cofactor">
    <cofactor evidence="12">
        <name>Mg(2+)</name>
        <dbReference type="ChEBI" id="CHEBI:18420"/>
    </cofactor>
    <text evidence="12">Requires a divalent cation, most likely magnesium in vivo, as an electrophilic catalyst to aid phosphoryl group transfer. It is the chelate of the metal and the nucleotide that is the actual substrate.</text>
</comment>
<evidence type="ECO:0000256" key="11">
    <source>
        <dbReference type="ARBA" id="ARBA00023277"/>
    </source>
</evidence>
<dbReference type="InterPro" id="IPR011877">
    <property type="entry name" value="Ribokinase"/>
</dbReference>
<evidence type="ECO:0000313" key="15">
    <source>
        <dbReference type="EMBL" id="SFS45755.1"/>
    </source>
</evidence>
<dbReference type="Proteomes" id="UP000199139">
    <property type="component" value="Unassembled WGS sequence"/>
</dbReference>
<evidence type="ECO:0000256" key="6">
    <source>
        <dbReference type="ARBA" id="ARBA00022741"/>
    </source>
</evidence>
<reference evidence="15 16" key="1">
    <citation type="submission" date="2016-10" db="EMBL/GenBank/DDBJ databases">
        <authorList>
            <person name="de Groot N.N."/>
        </authorList>
    </citation>
    <scope>NUCLEOTIDE SEQUENCE [LARGE SCALE GENOMIC DNA]</scope>
    <source>
        <strain evidence="15 16">DSM 17074</strain>
    </source>
</reference>
<feature type="binding site" evidence="12">
    <location>
        <begin position="9"/>
        <end position="11"/>
    </location>
    <ligand>
        <name>substrate</name>
    </ligand>
</feature>
<dbReference type="GO" id="GO:0019303">
    <property type="term" value="P:D-ribose catabolic process"/>
    <property type="evidence" value="ECO:0007669"/>
    <property type="project" value="UniProtKB-UniRule"/>
</dbReference>
<keyword evidence="6 12" id="KW-0547">Nucleotide-binding</keyword>
<dbReference type="PANTHER" id="PTHR10584">
    <property type="entry name" value="SUGAR KINASE"/>
    <property type="match status" value="1"/>
</dbReference>
<dbReference type="PRINTS" id="PR00990">
    <property type="entry name" value="RIBOKINASE"/>
</dbReference>
<keyword evidence="4 12" id="KW-0808">Transferase</keyword>
<comment type="subunit">
    <text evidence="12">Homodimer.</text>
</comment>
<organism evidence="15 16">
    <name type="scientific">Halolactibacillus miurensis</name>
    <dbReference type="NCBI Taxonomy" id="306541"/>
    <lineage>
        <taxon>Bacteria</taxon>
        <taxon>Bacillati</taxon>
        <taxon>Bacillota</taxon>
        <taxon>Bacilli</taxon>
        <taxon>Bacillales</taxon>
        <taxon>Bacillaceae</taxon>
        <taxon>Halolactibacillus</taxon>
    </lineage>
</organism>
<dbReference type="NCBIfam" id="TIGR02152">
    <property type="entry name" value="D_ribokin_bact"/>
    <property type="match status" value="1"/>
</dbReference>
<gene>
    <name evidence="12 14" type="primary">rbsK</name>
    <name evidence="14" type="ORF">HMI01_23350</name>
    <name evidence="15" type="ORF">SAMN05421668_1038</name>
</gene>
<keyword evidence="10 12" id="KW-0630">Potassium</keyword>
<feature type="binding site" evidence="12">
    <location>
        <position position="236"/>
    </location>
    <ligand>
        <name>substrate</name>
    </ligand>
</feature>
<evidence type="ECO:0000256" key="1">
    <source>
        <dbReference type="ARBA" id="ARBA00005380"/>
    </source>
</evidence>
<feature type="binding site" evidence="12">
    <location>
        <begin position="235"/>
        <end position="236"/>
    </location>
    <ligand>
        <name>ATP</name>
        <dbReference type="ChEBI" id="CHEBI:30616"/>
    </ligand>
</feature>
<keyword evidence="9 12" id="KW-0460">Magnesium</keyword>
<evidence type="ECO:0000313" key="16">
    <source>
        <dbReference type="Proteomes" id="UP000199139"/>
    </source>
</evidence>
<feature type="binding site" evidence="12">
    <location>
        <begin position="204"/>
        <end position="209"/>
    </location>
    <ligand>
        <name>ATP</name>
        <dbReference type="ChEBI" id="CHEBI:30616"/>
    </ligand>
</feature>
<dbReference type="SUPFAM" id="SSF53613">
    <property type="entry name" value="Ribokinase-like"/>
    <property type="match status" value="1"/>
</dbReference>
<evidence type="ECO:0000313" key="14">
    <source>
        <dbReference type="EMBL" id="GEM05347.1"/>
    </source>
</evidence>
<protein>
    <recommendedName>
        <fullName evidence="3 12">Ribokinase</fullName>
        <shortName evidence="12">RK</shortName>
        <ecNumber evidence="2 12">2.7.1.15</ecNumber>
    </recommendedName>
</protein>
<evidence type="ECO:0000256" key="10">
    <source>
        <dbReference type="ARBA" id="ARBA00022958"/>
    </source>
</evidence>
<feature type="binding site" evidence="12">
    <location>
        <position position="266"/>
    </location>
    <ligand>
        <name>K(+)</name>
        <dbReference type="ChEBI" id="CHEBI:29103"/>
    </ligand>
</feature>
<keyword evidence="7 12" id="KW-0418">Kinase</keyword>
<dbReference type="GO" id="GO:0046872">
    <property type="term" value="F:metal ion binding"/>
    <property type="evidence" value="ECO:0007669"/>
    <property type="project" value="UniProtKB-KW"/>
</dbReference>
<evidence type="ECO:0000256" key="2">
    <source>
        <dbReference type="ARBA" id="ARBA00012035"/>
    </source>
</evidence>
<comment type="function">
    <text evidence="12">Catalyzes the phosphorylation of ribose at O-5 in a reaction requiring ATP and magnesium. The resulting D-ribose-5-phosphate can then be used either for sythesis of nucleotides, histidine, and tryptophan, or as a component of the pentose phosphate pathway.</text>
</comment>
<evidence type="ECO:0000256" key="4">
    <source>
        <dbReference type="ARBA" id="ARBA00022679"/>
    </source>
</evidence>
<sequence length="292" mass="31778">MITVVGSLNIDFITMADRYPKLGETIIGESFSQAYGGKGANQAVAAAKLSSKVNLIGAVGQDTFGDEYLAYLEKQAVSTNNVERVTHHTGTASITIAEEDNAIIVTPGANYSLTPADIDRHQDIIKQSTLVLIQLEVKNDTVERALEIAYEAGVPVILNPAPYRTIPNHWWPMVTYFTPNEHELALMLKETTLDDEKRQKIITTRGDKGVTFYDEGEEVAILPPKIHVVDTTGAGDTFNGALAHFLAQDVPLKEALKMAVYAASMATTKLGAQSAMPHLTELQAMVDESYVN</sequence>
<comment type="similarity">
    <text evidence="1">Belongs to the carbohydrate kinase pfkB family.</text>
</comment>
<comment type="catalytic activity">
    <reaction evidence="12">
        <text>D-ribose + ATP = D-ribose 5-phosphate + ADP + H(+)</text>
        <dbReference type="Rhea" id="RHEA:13697"/>
        <dbReference type="ChEBI" id="CHEBI:15378"/>
        <dbReference type="ChEBI" id="CHEBI:30616"/>
        <dbReference type="ChEBI" id="CHEBI:47013"/>
        <dbReference type="ChEBI" id="CHEBI:78346"/>
        <dbReference type="ChEBI" id="CHEBI:456216"/>
        <dbReference type="EC" id="2.7.1.15"/>
    </reaction>
</comment>
<feature type="binding site" evidence="12">
    <location>
        <position position="230"/>
    </location>
    <ligand>
        <name>K(+)</name>
        <dbReference type="ChEBI" id="CHEBI:29103"/>
    </ligand>
</feature>
<evidence type="ECO:0000259" key="13">
    <source>
        <dbReference type="Pfam" id="PF00294"/>
    </source>
</evidence>
<dbReference type="Gene3D" id="3.40.1190.20">
    <property type="match status" value="1"/>
</dbReference>
<accession>A0A1I6Q082</accession>
<dbReference type="CDD" id="cd01174">
    <property type="entry name" value="ribokinase"/>
    <property type="match status" value="1"/>
</dbReference>
<evidence type="ECO:0000256" key="12">
    <source>
        <dbReference type="HAMAP-Rule" id="MF_01987"/>
    </source>
</evidence>
<feature type="binding site" evidence="12">
    <location>
        <position position="269"/>
    </location>
    <ligand>
        <name>K(+)</name>
        <dbReference type="ChEBI" id="CHEBI:29103"/>
    </ligand>
</feature>
<dbReference type="AlphaFoldDB" id="A0A1I6Q082"/>
<dbReference type="InterPro" id="IPR002139">
    <property type="entry name" value="Ribo/fructo_kinase"/>
</dbReference>
<dbReference type="GO" id="GO:0005829">
    <property type="term" value="C:cytosol"/>
    <property type="evidence" value="ECO:0007669"/>
    <property type="project" value="TreeGrafter"/>
</dbReference>
<keyword evidence="11 12" id="KW-0119">Carbohydrate metabolism</keyword>
<keyword evidence="8 12" id="KW-0067">ATP-binding</keyword>
<comment type="similarity">
    <text evidence="12">Belongs to the carbohydrate kinase PfkB family. Ribokinase subfamily.</text>
</comment>
<keyword evidence="12" id="KW-0963">Cytoplasm</keyword>
<feature type="binding site" evidence="12">
    <location>
        <begin position="37"/>
        <end position="41"/>
    </location>
    <ligand>
        <name>substrate</name>
    </ligand>
</feature>
<evidence type="ECO:0000256" key="9">
    <source>
        <dbReference type="ARBA" id="ARBA00022842"/>
    </source>
</evidence>
<evidence type="ECO:0000256" key="7">
    <source>
        <dbReference type="ARBA" id="ARBA00022777"/>
    </source>
</evidence>
<dbReference type="RefSeq" id="WP_082394410.1">
    <property type="nucleotide sequence ID" value="NZ_BJWJ01000030.1"/>
</dbReference>
<dbReference type="InterPro" id="IPR002173">
    <property type="entry name" value="Carboh/pur_kinase_PfkB_CS"/>
</dbReference>
<evidence type="ECO:0000256" key="5">
    <source>
        <dbReference type="ARBA" id="ARBA00022723"/>
    </source>
</evidence>
<dbReference type="InterPro" id="IPR029056">
    <property type="entry name" value="Ribokinase-like"/>
</dbReference>
<dbReference type="GO" id="GO:0004747">
    <property type="term" value="F:ribokinase activity"/>
    <property type="evidence" value="ECO:0007669"/>
    <property type="project" value="UniProtKB-UniRule"/>
</dbReference>
<dbReference type="Pfam" id="PF00294">
    <property type="entry name" value="PfkB"/>
    <property type="match status" value="1"/>
</dbReference>
<evidence type="ECO:0000256" key="3">
    <source>
        <dbReference type="ARBA" id="ARBA00016943"/>
    </source>
</evidence>
<feature type="domain" description="Carbohydrate kinase PfkB" evidence="13">
    <location>
        <begin position="2"/>
        <end position="278"/>
    </location>
</feature>
<comment type="pathway">
    <text evidence="12">Carbohydrate metabolism; D-ribose degradation; D-ribose 5-phosphate from beta-D-ribopyranose: step 2/2.</text>
</comment>
<dbReference type="UniPathway" id="UPA00916">
    <property type="reaction ID" value="UER00889"/>
</dbReference>
<comment type="caution">
    <text evidence="12">Lacks conserved residue(s) required for the propagation of feature annotation.</text>
</comment>
<comment type="subcellular location">
    <subcellularLocation>
        <location evidence="12">Cytoplasm</location>
    </subcellularLocation>
</comment>
<comment type="activity regulation">
    <text evidence="12">Activated by a monovalent cation that binds near, but not in, the active site. The most likely occupant of the site in vivo is potassium. Ion binding induces a conformational change that may alter substrate affinity.</text>
</comment>
<dbReference type="Proteomes" id="UP000321773">
    <property type="component" value="Unassembled WGS sequence"/>
</dbReference>
<dbReference type="InterPro" id="IPR011611">
    <property type="entry name" value="PfkB_dom"/>
</dbReference>
<dbReference type="EMBL" id="BJWJ01000030">
    <property type="protein sequence ID" value="GEM05347.1"/>
    <property type="molecule type" value="Genomic_DNA"/>
</dbReference>
<feature type="binding site" evidence="12">
    <location>
        <position position="180"/>
    </location>
    <ligand>
        <name>ATP</name>
        <dbReference type="ChEBI" id="CHEBI:30616"/>
    </ligand>
</feature>
<dbReference type="EMBL" id="FPAI01000003">
    <property type="protein sequence ID" value="SFS45755.1"/>
    <property type="molecule type" value="Genomic_DNA"/>
</dbReference>
<dbReference type="STRING" id="306541.SAMN05421668_1038"/>
<dbReference type="GO" id="GO:0005524">
    <property type="term" value="F:ATP binding"/>
    <property type="evidence" value="ECO:0007669"/>
    <property type="project" value="UniProtKB-UniRule"/>
</dbReference>
<dbReference type="OrthoDB" id="9775849at2"/>
<feature type="binding site" evidence="12">
    <location>
        <position position="136"/>
    </location>
    <ligand>
        <name>substrate</name>
    </ligand>
</feature>
<keyword evidence="17" id="KW-1185">Reference proteome</keyword>